<feature type="transmembrane region" description="Helical" evidence="8">
    <location>
        <begin position="84"/>
        <end position="103"/>
    </location>
</feature>
<keyword evidence="11" id="KW-1185">Reference proteome</keyword>
<dbReference type="InterPro" id="IPR039859">
    <property type="entry name" value="PFA4/ZDH16/20/ERF2-like"/>
</dbReference>
<dbReference type="InterPro" id="IPR001594">
    <property type="entry name" value="Palmitoyltrfase_DHHC"/>
</dbReference>
<sequence>MFTTPLPQLSDSNRGIIDTHDSSLRVYQVWKGSNTFCLRGRLIFGPDVRSLFLTVSLIVGPVILFCAFVAQRLIDEFDHNHGELIVAICVIFTIYDILLLFLTSGRDPGIIPRNMHPPELEDESGSTVSSDCPVNHNGAPPSLPPTKDVVVNGIVVKVKYCQTCMLYRPPRCSHCSICNNCVERFDHHCPWVGQCIGKRNYRFFFMFVSTTTLLCLYVFAFCWVNIGKTMHADHCSLWKAFAKSPVSVILILYTFVAAWFVGGLTTFHCYLMCTNQTTYENFRYRYDGKMNPHNRGCLRNVMGIFFSKIPASKNNFRAKVKGDSSSVCNTSVTLGHSVSPEMPKRSFDMEMGKRQAVAAEDFTDIQRQIDSVGGSERSGALPRHTNWDQKANWEITPDIQMLAAEFGMGYGLADREKIHGGLEN</sequence>
<evidence type="ECO:0000256" key="8">
    <source>
        <dbReference type="RuleBase" id="RU079119"/>
    </source>
</evidence>
<evidence type="ECO:0000256" key="5">
    <source>
        <dbReference type="ARBA" id="ARBA00022989"/>
    </source>
</evidence>
<name>A0A8K0GQP9_9ROSA</name>
<keyword evidence="6 8" id="KW-0472">Membrane</keyword>
<evidence type="ECO:0000256" key="4">
    <source>
        <dbReference type="ARBA" id="ARBA00022692"/>
    </source>
</evidence>
<comment type="caution">
    <text evidence="10">The sequence shown here is derived from an EMBL/GenBank/DDBJ whole genome shotgun (WGS) entry which is preliminary data.</text>
</comment>
<comment type="subcellular location">
    <subcellularLocation>
        <location evidence="1">Endomembrane system</location>
        <topology evidence="1">Multi-pass membrane protein</topology>
    </subcellularLocation>
</comment>
<feature type="transmembrane region" description="Helical" evidence="8">
    <location>
        <begin position="203"/>
        <end position="226"/>
    </location>
</feature>
<dbReference type="EMBL" id="VOIH02000012">
    <property type="protein sequence ID" value="KAF3430885.1"/>
    <property type="molecule type" value="Genomic_DNA"/>
</dbReference>
<dbReference type="PANTHER" id="PTHR22883:SF324">
    <property type="entry name" value="S-ACYLTRANSFERASE"/>
    <property type="match status" value="1"/>
</dbReference>
<keyword evidence="3 8" id="KW-0808">Transferase</keyword>
<proteinExistence type="inferred from homology"/>
<keyword evidence="4 8" id="KW-0812">Transmembrane</keyword>
<evidence type="ECO:0000256" key="2">
    <source>
        <dbReference type="ARBA" id="ARBA00008574"/>
    </source>
</evidence>
<dbReference type="GO" id="GO:0005794">
    <property type="term" value="C:Golgi apparatus"/>
    <property type="evidence" value="ECO:0007669"/>
    <property type="project" value="TreeGrafter"/>
</dbReference>
<dbReference type="GO" id="GO:0005783">
    <property type="term" value="C:endoplasmic reticulum"/>
    <property type="evidence" value="ECO:0007669"/>
    <property type="project" value="TreeGrafter"/>
</dbReference>
<feature type="domain" description="Palmitoyltransferase DHHC" evidence="9">
    <location>
        <begin position="159"/>
        <end position="283"/>
    </location>
</feature>
<dbReference type="GO" id="GO:0019706">
    <property type="term" value="F:protein-cysteine S-palmitoyltransferase activity"/>
    <property type="evidence" value="ECO:0007669"/>
    <property type="project" value="UniProtKB-EC"/>
</dbReference>
<comment type="domain">
    <text evidence="8">The DHHC domain is required for palmitoyltransferase activity.</text>
</comment>
<evidence type="ECO:0000259" key="9">
    <source>
        <dbReference type="Pfam" id="PF01529"/>
    </source>
</evidence>
<feature type="transmembrane region" description="Helical" evidence="8">
    <location>
        <begin position="51"/>
        <end position="72"/>
    </location>
</feature>
<accession>A0A8K0GQP9</accession>
<protein>
    <recommendedName>
        <fullName evidence="8">S-acyltransferase</fullName>
        <ecNumber evidence="8">2.3.1.225</ecNumber>
    </recommendedName>
    <alternativeName>
        <fullName evidence="8">Palmitoyltransferase</fullName>
    </alternativeName>
</protein>
<dbReference type="PANTHER" id="PTHR22883">
    <property type="entry name" value="ZINC FINGER DHHC DOMAIN CONTAINING PROTEIN"/>
    <property type="match status" value="1"/>
</dbReference>
<evidence type="ECO:0000313" key="10">
    <source>
        <dbReference type="EMBL" id="KAF3430885.1"/>
    </source>
</evidence>
<dbReference type="GO" id="GO:0006612">
    <property type="term" value="P:protein targeting to membrane"/>
    <property type="evidence" value="ECO:0007669"/>
    <property type="project" value="TreeGrafter"/>
</dbReference>
<comment type="catalytic activity">
    <reaction evidence="8">
        <text>L-cysteinyl-[protein] + hexadecanoyl-CoA = S-hexadecanoyl-L-cysteinyl-[protein] + CoA</text>
        <dbReference type="Rhea" id="RHEA:36683"/>
        <dbReference type="Rhea" id="RHEA-COMP:10131"/>
        <dbReference type="Rhea" id="RHEA-COMP:11032"/>
        <dbReference type="ChEBI" id="CHEBI:29950"/>
        <dbReference type="ChEBI" id="CHEBI:57287"/>
        <dbReference type="ChEBI" id="CHEBI:57379"/>
        <dbReference type="ChEBI" id="CHEBI:74151"/>
        <dbReference type="EC" id="2.3.1.225"/>
    </reaction>
</comment>
<evidence type="ECO:0000256" key="1">
    <source>
        <dbReference type="ARBA" id="ARBA00004127"/>
    </source>
</evidence>
<comment type="similarity">
    <text evidence="2 8">Belongs to the DHHC palmitoyltransferase family.</text>
</comment>
<evidence type="ECO:0000256" key="6">
    <source>
        <dbReference type="ARBA" id="ARBA00023136"/>
    </source>
</evidence>
<evidence type="ECO:0000313" key="11">
    <source>
        <dbReference type="Proteomes" id="UP000796880"/>
    </source>
</evidence>
<evidence type="ECO:0000256" key="7">
    <source>
        <dbReference type="ARBA" id="ARBA00023315"/>
    </source>
</evidence>
<feature type="transmembrane region" description="Helical" evidence="8">
    <location>
        <begin position="246"/>
        <end position="273"/>
    </location>
</feature>
<organism evidence="10 11">
    <name type="scientific">Rhamnella rubrinervis</name>
    <dbReference type="NCBI Taxonomy" id="2594499"/>
    <lineage>
        <taxon>Eukaryota</taxon>
        <taxon>Viridiplantae</taxon>
        <taxon>Streptophyta</taxon>
        <taxon>Embryophyta</taxon>
        <taxon>Tracheophyta</taxon>
        <taxon>Spermatophyta</taxon>
        <taxon>Magnoliopsida</taxon>
        <taxon>eudicotyledons</taxon>
        <taxon>Gunneridae</taxon>
        <taxon>Pentapetalae</taxon>
        <taxon>rosids</taxon>
        <taxon>fabids</taxon>
        <taxon>Rosales</taxon>
        <taxon>Rhamnaceae</taxon>
        <taxon>rhamnoid group</taxon>
        <taxon>Rhamneae</taxon>
        <taxon>Rhamnella</taxon>
    </lineage>
</organism>
<dbReference type="Pfam" id="PF01529">
    <property type="entry name" value="DHHC"/>
    <property type="match status" value="1"/>
</dbReference>
<dbReference type="OrthoDB" id="4096362at2759"/>
<keyword evidence="5 8" id="KW-1133">Transmembrane helix</keyword>
<dbReference type="EC" id="2.3.1.225" evidence="8"/>
<evidence type="ECO:0000256" key="3">
    <source>
        <dbReference type="ARBA" id="ARBA00022679"/>
    </source>
</evidence>
<reference evidence="10" key="1">
    <citation type="submission" date="2020-03" db="EMBL/GenBank/DDBJ databases">
        <title>A high-quality chromosome-level genome assembly of a woody plant with both climbing and erect habits, Rhamnella rubrinervis.</title>
        <authorList>
            <person name="Lu Z."/>
            <person name="Yang Y."/>
            <person name="Zhu X."/>
            <person name="Sun Y."/>
        </authorList>
    </citation>
    <scope>NUCLEOTIDE SEQUENCE</scope>
    <source>
        <strain evidence="10">BYM</strain>
        <tissue evidence="10">Leaf</tissue>
    </source>
</reference>
<gene>
    <name evidence="10" type="ORF">FNV43_RR25615</name>
</gene>
<keyword evidence="7 8" id="KW-0012">Acyltransferase</keyword>
<dbReference type="PROSITE" id="PS50216">
    <property type="entry name" value="DHHC"/>
    <property type="match status" value="1"/>
</dbReference>
<dbReference type="AlphaFoldDB" id="A0A8K0GQP9"/>
<dbReference type="Proteomes" id="UP000796880">
    <property type="component" value="Unassembled WGS sequence"/>
</dbReference>